<keyword evidence="3" id="KW-1185">Reference proteome</keyword>
<proteinExistence type="predicted"/>
<sequence length="187" mass="20242">MIRHLAVIGVLWAMAAQAQAAEPFQGFNLGGKAINPVCLQKMAPWASDNGIIVRSIVLETCQESNWAFNDQPVQVAGDTVSTVIEDEPFSYQVLGKTTSGVFVLKQTGNEIYAYRIDVVATKPDLLAPATRPVHVLTVLGESFVPCLQSAVVQGDKLVVKKQVSDMNASRAEQCKTKVQTVQYPIAP</sequence>
<feature type="signal peptide" evidence="1">
    <location>
        <begin position="1"/>
        <end position="20"/>
    </location>
</feature>
<protein>
    <submittedName>
        <fullName evidence="2">Uncharacterized protein</fullName>
    </submittedName>
</protein>
<comment type="caution">
    <text evidence="2">The sequence shown here is derived from an EMBL/GenBank/DDBJ whole genome shotgun (WGS) entry which is preliminary data.</text>
</comment>
<name>A0ABW3T7B6_9CAUL</name>
<evidence type="ECO:0000313" key="3">
    <source>
        <dbReference type="Proteomes" id="UP001597216"/>
    </source>
</evidence>
<accession>A0ABW3T7B6</accession>
<dbReference type="EMBL" id="JBHTLQ010000029">
    <property type="protein sequence ID" value="MFD1191525.1"/>
    <property type="molecule type" value="Genomic_DNA"/>
</dbReference>
<reference evidence="3" key="1">
    <citation type="journal article" date="2019" name="Int. J. Syst. Evol. Microbiol.">
        <title>The Global Catalogue of Microorganisms (GCM) 10K type strain sequencing project: providing services to taxonomists for standard genome sequencing and annotation.</title>
        <authorList>
            <consortium name="The Broad Institute Genomics Platform"/>
            <consortium name="The Broad Institute Genome Sequencing Center for Infectious Disease"/>
            <person name="Wu L."/>
            <person name="Ma J."/>
        </authorList>
    </citation>
    <scope>NUCLEOTIDE SEQUENCE [LARGE SCALE GENOMIC DNA]</scope>
    <source>
        <strain evidence="3">CCUG 55074</strain>
    </source>
</reference>
<dbReference type="Proteomes" id="UP001597216">
    <property type="component" value="Unassembled WGS sequence"/>
</dbReference>
<keyword evidence="1" id="KW-0732">Signal</keyword>
<evidence type="ECO:0000313" key="2">
    <source>
        <dbReference type="EMBL" id="MFD1191525.1"/>
    </source>
</evidence>
<organism evidence="2 3">
    <name type="scientific">Phenylobacterium conjunctum</name>
    <dbReference type="NCBI Taxonomy" id="1298959"/>
    <lineage>
        <taxon>Bacteria</taxon>
        <taxon>Pseudomonadati</taxon>
        <taxon>Pseudomonadota</taxon>
        <taxon>Alphaproteobacteria</taxon>
        <taxon>Caulobacterales</taxon>
        <taxon>Caulobacteraceae</taxon>
        <taxon>Phenylobacterium</taxon>
    </lineage>
</organism>
<gene>
    <name evidence="2" type="ORF">ACFQ27_13120</name>
</gene>
<feature type="chain" id="PRO_5046675844" evidence="1">
    <location>
        <begin position="21"/>
        <end position="187"/>
    </location>
</feature>
<dbReference type="RefSeq" id="WP_374345521.1">
    <property type="nucleotide sequence ID" value="NZ_JBHTLQ010000029.1"/>
</dbReference>
<evidence type="ECO:0000256" key="1">
    <source>
        <dbReference type="SAM" id="SignalP"/>
    </source>
</evidence>